<proteinExistence type="predicted"/>
<protein>
    <recommendedName>
        <fullName evidence="3">Restriction endonuclease</fullName>
    </recommendedName>
</protein>
<sequence>MTDAERSQEANGIWLCRTCHKKVDDDPNSFSAELLFEWKQSHTRKIADGLGKTDAGFRERADRERLKGFEASSSLARQIVLDKPLFWEYNLTAELLRSGFAHIKFKYEALKQGFYALPVARIDSDDFADWADVQMRNIVNQIEAIKLAGTVGLLEAWGPPGQPGQERDILQITQFIIDAAEHLLKTEEVVRFLKPPSHFEKVQELYIGIAGRQLEELFKIPDWIISKTSDENLAPGDHILKLVFDMPDGWVEQVIKAYNEAVDSA</sequence>
<dbReference type="RefSeq" id="WP_272744642.1">
    <property type="nucleotide sequence ID" value="NZ_JAQQKV010000002.1"/>
</dbReference>
<organism evidence="1 2">
    <name type="scientific">Asticcacaulis machinosus</name>
    <dbReference type="NCBI Taxonomy" id="2984211"/>
    <lineage>
        <taxon>Bacteria</taxon>
        <taxon>Pseudomonadati</taxon>
        <taxon>Pseudomonadota</taxon>
        <taxon>Alphaproteobacteria</taxon>
        <taxon>Caulobacterales</taxon>
        <taxon>Caulobacteraceae</taxon>
        <taxon>Asticcacaulis</taxon>
    </lineage>
</organism>
<gene>
    <name evidence="1" type="ORF">PQU98_09160</name>
</gene>
<dbReference type="Proteomes" id="UP001218579">
    <property type="component" value="Unassembled WGS sequence"/>
</dbReference>
<reference evidence="1 2" key="1">
    <citation type="submission" date="2023-01" db="EMBL/GenBank/DDBJ databases">
        <title>Novel species of the genus Asticcacaulis isolated from rivers.</title>
        <authorList>
            <person name="Lu H."/>
        </authorList>
    </citation>
    <scope>NUCLEOTIDE SEQUENCE [LARGE SCALE GENOMIC DNA]</scope>
    <source>
        <strain evidence="1 2">LKC15W</strain>
    </source>
</reference>
<name>A0ABT5HJ79_9CAUL</name>
<accession>A0ABT5HJ79</accession>
<keyword evidence="2" id="KW-1185">Reference proteome</keyword>
<evidence type="ECO:0000313" key="2">
    <source>
        <dbReference type="Proteomes" id="UP001218579"/>
    </source>
</evidence>
<dbReference type="EMBL" id="JAQQKV010000002">
    <property type="protein sequence ID" value="MDC7676297.1"/>
    <property type="molecule type" value="Genomic_DNA"/>
</dbReference>
<evidence type="ECO:0008006" key="3">
    <source>
        <dbReference type="Google" id="ProtNLM"/>
    </source>
</evidence>
<evidence type="ECO:0000313" key="1">
    <source>
        <dbReference type="EMBL" id="MDC7676297.1"/>
    </source>
</evidence>
<comment type="caution">
    <text evidence="1">The sequence shown here is derived from an EMBL/GenBank/DDBJ whole genome shotgun (WGS) entry which is preliminary data.</text>
</comment>